<dbReference type="GO" id="GO:0016020">
    <property type="term" value="C:membrane"/>
    <property type="evidence" value="ECO:0007669"/>
    <property type="project" value="TreeGrafter"/>
</dbReference>
<dbReference type="PANTHER" id="PTHR19353:SF19">
    <property type="entry name" value="DELTA(5) FATTY ACID DESATURASE C-RELATED"/>
    <property type="match status" value="1"/>
</dbReference>
<feature type="transmembrane region" description="Helical" evidence="1">
    <location>
        <begin position="175"/>
        <end position="194"/>
    </location>
</feature>
<keyword evidence="1" id="KW-0812">Transmembrane</keyword>
<protein>
    <submittedName>
        <fullName evidence="3">Unannotated protein</fullName>
    </submittedName>
</protein>
<sequence length="291" mass="32985">MTSLTERESAAKYTGSFAWPTVLLFAALVSGYSTIVVSGVRGVLPMWVCTLINGIFAYGFYTIHHESNHKNISGRYSQFRWIDHLLGNIAAIPLHLNFVAYAPSHLQHHAHTNDPDRDPDFFMAGPGKAIFPRWIVSTIFKTLLSIPGVNKILPSILPEPLSTTAREFTTKRKGLMYYNQACLGVLVLSFVAGVGSEVLMLWWLPAQIGALILQVWFVWLPHHDFSQTSRYKNTRIRGWLGSTIMLLGQDHHLIHHLYPRVPFYNYRKLYKEISASLVENGATIQMPSFKM</sequence>
<proteinExistence type="predicted"/>
<evidence type="ECO:0000313" key="3">
    <source>
        <dbReference type="EMBL" id="CAB4648728.1"/>
    </source>
</evidence>
<dbReference type="InterPro" id="IPR012171">
    <property type="entry name" value="Fatty_acid_desaturase"/>
</dbReference>
<dbReference type="Pfam" id="PF00487">
    <property type="entry name" value="FA_desaturase"/>
    <property type="match status" value="1"/>
</dbReference>
<evidence type="ECO:0000256" key="1">
    <source>
        <dbReference type="SAM" id="Phobius"/>
    </source>
</evidence>
<organism evidence="3">
    <name type="scientific">freshwater metagenome</name>
    <dbReference type="NCBI Taxonomy" id="449393"/>
    <lineage>
        <taxon>unclassified sequences</taxon>
        <taxon>metagenomes</taxon>
        <taxon>ecological metagenomes</taxon>
    </lineage>
</organism>
<name>A0A6J6KI26_9ZZZZ</name>
<evidence type="ECO:0000259" key="2">
    <source>
        <dbReference type="Pfam" id="PF00487"/>
    </source>
</evidence>
<gene>
    <name evidence="3" type="ORF">UFOPK2169_00618</name>
</gene>
<dbReference type="GO" id="GO:0008610">
    <property type="term" value="P:lipid biosynthetic process"/>
    <property type="evidence" value="ECO:0007669"/>
    <property type="project" value="UniProtKB-ARBA"/>
</dbReference>
<reference evidence="3" key="1">
    <citation type="submission" date="2020-05" db="EMBL/GenBank/DDBJ databases">
        <authorList>
            <person name="Chiriac C."/>
            <person name="Salcher M."/>
            <person name="Ghai R."/>
            <person name="Kavagutti S V."/>
        </authorList>
    </citation>
    <scope>NUCLEOTIDE SEQUENCE</scope>
</reference>
<dbReference type="EMBL" id="CAEZWE010000018">
    <property type="protein sequence ID" value="CAB4648728.1"/>
    <property type="molecule type" value="Genomic_DNA"/>
</dbReference>
<keyword evidence="1" id="KW-1133">Transmembrane helix</keyword>
<dbReference type="InterPro" id="IPR005804">
    <property type="entry name" value="FA_desaturase_dom"/>
</dbReference>
<feature type="domain" description="Fatty acid desaturase" evidence="2">
    <location>
        <begin position="43"/>
        <end position="285"/>
    </location>
</feature>
<accession>A0A6J6KI26</accession>
<feature type="transmembrane region" description="Helical" evidence="1">
    <location>
        <begin position="44"/>
        <end position="63"/>
    </location>
</feature>
<dbReference type="PANTHER" id="PTHR19353">
    <property type="entry name" value="FATTY ACID DESATURASE 2"/>
    <property type="match status" value="1"/>
</dbReference>
<feature type="transmembrane region" description="Helical" evidence="1">
    <location>
        <begin position="200"/>
        <end position="220"/>
    </location>
</feature>
<keyword evidence="1" id="KW-0472">Membrane</keyword>
<feature type="transmembrane region" description="Helical" evidence="1">
    <location>
        <begin position="17"/>
        <end position="38"/>
    </location>
</feature>
<dbReference type="GO" id="GO:0016717">
    <property type="term" value="F:oxidoreductase activity, acting on paired donors, with oxidation of a pair of donors resulting in the reduction of molecular oxygen to two molecules of water"/>
    <property type="evidence" value="ECO:0007669"/>
    <property type="project" value="TreeGrafter"/>
</dbReference>
<dbReference type="AlphaFoldDB" id="A0A6J6KI26"/>